<comment type="caution">
    <text evidence="3">The sequence shown here is derived from an EMBL/GenBank/DDBJ whole genome shotgun (WGS) entry which is preliminary data.</text>
</comment>
<dbReference type="Proteomes" id="UP000717585">
    <property type="component" value="Unassembled WGS sequence"/>
</dbReference>
<protein>
    <submittedName>
        <fullName evidence="3">Chromosome partition protein Smc</fullName>
    </submittedName>
</protein>
<feature type="coiled-coil region" evidence="1">
    <location>
        <begin position="39"/>
        <end position="73"/>
    </location>
</feature>
<evidence type="ECO:0000256" key="2">
    <source>
        <dbReference type="SAM" id="Phobius"/>
    </source>
</evidence>
<organism evidence="3 4">
    <name type="scientific">Carpediemonas membranifera</name>
    <dbReference type="NCBI Taxonomy" id="201153"/>
    <lineage>
        <taxon>Eukaryota</taxon>
        <taxon>Metamonada</taxon>
        <taxon>Carpediemonas-like organisms</taxon>
        <taxon>Carpediemonas</taxon>
    </lineage>
</organism>
<keyword evidence="2" id="KW-1133">Transmembrane helix</keyword>
<sequence>MQSNAETLEKLQKMLIDDLFMMERIQKARDNVFQAEQHIAACVAQLRQLETEKAQLQDQFKRLTDEKTALTSVCESQRQAIGLTSVVVILVTLMWIFVAYTLQ</sequence>
<dbReference type="EMBL" id="JAHDYR010000011">
    <property type="protein sequence ID" value="KAG9395567.1"/>
    <property type="molecule type" value="Genomic_DNA"/>
</dbReference>
<dbReference type="AlphaFoldDB" id="A0A8J6B9H4"/>
<name>A0A8J6B9H4_9EUKA</name>
<feature type="transmembrane region" description="Helical" evidence="2">
    <location>
        <begin position="80"/>
        <end position="102"/>
    </location>
</feature>
<keyword evidence="2" id="KW-0472">Membrane</keyword>
<keyword evidence="4" id="KW-1185">Reference proteome</keyword>
<gene>
    <name evidence="3" type="ORF">J8273_3145</name>
</gene>
<evidence type="ECO:0000256" key="1">
    <source>
        <dbReference type="SAM" id="Coils"/>
    </source>
</evidence>
<reference evidence="3" key="1">
    <citation type="submission" date="2021-05" db="EMBL/GenBank/DDBJ databases">
        <title>A free-living protist that lacks canonical eukaryotic 1 DNA replication and segregation systems.</title>
        <authorList>
            <person name="Salas-Leiva D.E."/>
            <person name="Tromer E.C."/>
            <person name="Curtis B.A."/>
            <person name="Jerlstrom-Hultqvist J."/>
            <person name="Kolisko M."/>
            <person name="Yi Z."/>
            <person name="Salas-Leiva J.S."/>
            <person name="Gallot-Lavallee L."/>
            <person name="Kops G.J.P.L."/>
            <person name="Archibald J.M."/>
            <person name="Simpson A.G.B."/>
            <person name="Roger A.J."/>
        </authorList>
    </citation>
    <scope>NUCLEOTIDE SEQUENCE</scope>
    <source>
        <strain evidence="3">BICM</strain>
    </source>
</reference>
<accession>A0A8J6B9H4</accession>
<keyword evidence="1" id="KW-0175">Coiled coil</keyword>
<proteinExistence type="predicted"/>
<evidence type="ECO:0000313" key="4">
    <source>
        <dbReference type="Proteomes" id="UP000717585"/>
    </source>
</evidence>
<evidence type="ECO:0000313" key="3">
    <source>
        <dbReference type="EMBL" id="KAG9395567.1"/>
    </source>
</evidence>
<keyword evidence="2" id="KW-0812">Transmembrane</keyword>